<evidence type="ECO:0000313" key="4">
    <source>
        <dbReference type="EMBL" id="KMK16612.1"/>
    </source>
</evidence>
<dbReference type="InterPro" id="IPR005627">
    <property type="entry name" value="CutC-like"/>
</dbReference>
<evidence type="ECO:0000256" key="1">
    <source>
        <dbReference type="ARBA" id="ARBA00007768"/>
    </source>
</evidence>
<reference evidence="4 5" key="1">
    <citation type="submission" date="2015-05" db="EMBL/GenBank/DDBJ databases">
        <title>Genome sequences of Pluralibacter gergoviae.</title>
        <authorList>
            <person name="Greninger A.L."/>
            <person name="Miller S."/>
        </authorList>
    </citation>
    <scope>NUCLEOTIDE SEQUENCE [LARGE SCALE GENOMIC DNA]</scope>
    <source>
        <strain evidence="4 5">JS81F13</strain>
    </source>
</reference>
<dbReference type="Gene3D" id="3.20.20.380">
    <property type="entry name" value="Copper homeostasis (CutC) domain"/>
    <property type="match status" value="1"/>
</dbReference>
<dbReference type="FunFam" id="3.20.20.380:FF:000001">
    <property type="entry name" value="Copper homeostasis protein CutC"/>
    <property type="match status" value="1"/>
</dbReference>
<dbReference type="RefSeq" id="WP_045289182.1">
    <property type="nucleotide sequence ID" value="NZ_CACVCI010000001.1"/>
</dbReference>
<comment type="subcellular location">
    <subcellularLocation>
        <location evidence="2">Cytoplasm</location>
    </subcellularLocation>
</comment>
<dbReference type="GO" id="GO:0005737">
    <property type="term" value="C:cytoplasm"/>
    <property type="evidence" value="ECO:0007669"/>
    <property type="project" value="UniProtKB-SubCell"/>
</dbReference>
<dbReference type="EMBL" id="ABLOKC030000007">
    <property type="protein sequence ID" value="EML1470960.1"/>
    <property type="molecule type" value="Genomic_DNA"/>
</dbReference>
<dbReference type="PANTHER" id="PTHR12598">
    <property type="entry name" value="COPPER HOMEOSTASIS PROTEIN CUTC"/>
    <property type="match status" value="1"/>
</dbReference>
<reference evidence="3" key="2">
    <citation type="submission" date="2024-02" db="EMBL/GenBank/DDBJ databases">
        <authorList>
            <consortium name="Clinical and Environmental Microbiology Branch: Whole genome sequencing antimicrobial resistance pathogens in the healthcare setting"/>
        </authorList>
    </citation>
    <scope>NUCLEOTIDE SEQUENCE</scope>
    <source>
        <strain evidence="3">2021DK-00143</strain>
    </source>
</reference>
<evidence type="ECO:0000256" key="2">
    <source>
        <dbReference type="HAMAP-Rule" id="MF_00795"/>
    </source>
</evidence>
<dbReference type="NCBIfam" id="NF008603">
    <property type="entry name" value="PRK11572.1"/>
    <property type="match status" value="1"/>
</dbReference>
<gene>
    <name evidence="2 3" type="primary">cutC</name>
    <name evidence="4" type="ORF">ABW06_01320</name>
    <name evidence="3" type="ORF">QEG54_001666</name>
</gene>
<dbReference type="SUPFAM" id="SSF110395">
    <property type="entry name" value="CutC-like"/>
    <property type="match status" value="1"/>
</dbReference>
<proteinExistence type="inferred from homology"/>
<evidence type="ECO:0000313" key="3">
    <source>
        <dbReference type="EMBL" id="EML1470960.1"/>
    </source>
</evidence>
<dbReference type="eggNOG" id="COG3142">
    <property type="taxonomic scope" value="Bacteria"/>
</dbReference>
<dbReference type="STRING" id="61647.LG71_14415"/>
<keyword evidence="5" id="KW-1185">Reference proteome</keyword>
<protein>
    <recommendedName>
        <fullName evidence="2">PF03932 family protein CutC</fullName>
    </recommendedName>
</protein>
<comment type="caution">
    <text evidence="2">Once thought to be involved in copper homeostasis, experiments in E.coli have shown this is not the case.</text>
</comment>
<dbReference type="AlphaFoldDB" id="A0A0F0VSH1"/>
<name>A0A0F0VSH1_PLUGE</name>
<dbReference type="EMBL" id="LDZF01000001">
    <property type="protein sequence ID" value="KMK16612.1"/>
    <property type="molecule type" value="Genomic_DNA"/>
</dbReference>
<dbReference type="InterPro" id="IPR036822">
    <property type="entry name" value="CutC-like_dom_sf"/>
</dbReference>
<organism evidence="4 5">
    <name type="scientific">Pluralibacter gergoviae</name>
    <name type="common">Enterobacter gergoviae</name>
    <dbReference type="NCBI Taxonomy" id="61647"/>
    <lineage>
        <taxon>Bacteria</taxon>
        <taxon>Pseudomonadati</taxon>
        <taxon>Pseudomonadota</taxon>
        <taxon>Gammaproteobacteria</taxon>
        <taxon>Enterobacterales</taxon>
        <taxon>Enterobacteriaceae</taxon>
        <taxon>Pluralibacter</taxon>
    </lineage>
</organism>
<comment type="similarity">
    <text evidence="1 2">Belongs to the CutC family.</text>
</comment>
<dbReference type="HAMAP" id="MF_00795">
    <property type="entry name" value="CutC"/>
    <property type="match status" value="1"/>
</dbReference>
<dbReference type="GO" id="GO:0005507">
    <property type="term" value="F:copper ion binding"/>
    <property type="evidence" value="ECO:0007669"/>
    <property type="project" value="TreeGrafter"/>
</dbReference>
<dbReference type="PATRIC" id="fig|61647.13.peg.1677"/>
<sequence>MALLEVCCYSTACAREAQARGADRIELCAAPLEGGLTPSLGVLKSARREVTIPVHPIVRPRGGDFCYSDDEFAALLEDIRTVAGLGFPGVVTGVLNADGQVDMPRMRQIMAAAGPLAVTFHRAFDMCADPRQAFDNLAELGVKRILTSGQQPTAEKGLSLIGELIQRSDTPIIMAGAGVRAGNLAQFLAAGVQEVHSSAGQWLPSLMRYRNPGLSMSTDPDADEYARYAVNGDAVAEMKAIISGYGR</sequence>
<dbReference type="OrthoDB" id="9815677at2"/>
<evidence type="ECO:0000313" key="5">
    <source>
        <dbReference type="Proteomes" id="UP000036196"/>
    </source>
</evidence>
<comment type="caution">
    <text evidence="4">The sequence shown here is derived from an EMBL/GenBank/DDBJ whole genome shotgun (WGS) entry which is preliminary data.</text>
</comment>
<keyword evidence="2" id="KW-0963">Cytoplasm</keyword>
<dbReference type="Pfam" id="PF03932">
    <property type="entry name" value="CutC"/>
    <property type="match status" value="1"/>
</dbReference>
<accession>A0A0F0VSH1</accession>
<dbReference type="PANTHER" id="PTHR12598:SF0">
    <property type="entry name" value="COPPER HOMEOSTASIS PROTEIN CUTC HOMOLOG"/>
    <property type="match status" value="1"/>
</dbReference>
<dbReference type="Proteomes" id="UP000036196">
    <property type="component" value="Unassembled WGS sequence"/>
</dbReference>